<evidence type="ECO:0000256" key="3">
    <source>
        <dbReference type="ARBA" id="ARBA00022448"/>
    </source>
</evidence>
<evidence type="ECO:0000259" key="11">
    <source>
        <dbReference type="Pfam" id="PF16916"/>
    </source>
</evidence>
<feature type="domain" description="Cation efflux protein transmembrane" evidence="10">
    <location>
        <begin position="11"/>
        <end position="203"/>
    </location>
</feature>
<protein>
    <recommendedName>
        <fullName evidence="8">Protein p34</fullName>
    </recommendedName>
</protein>
<gene>
    <name evidence="12" type="ORF">D9R14_19325</name>
</gene>
<dbReference type="EMBL" id="RCTF01000020">
    <property type="protein sequence ID" value="RLP74255.1"/>
    <property type="molecule type" value="Genomic_DNA"/>
</dbReference>
<dbReference type="NCBIfam" id="TIGR01297">
    <property type="entry name" value="CDF"/>
    <property type="match status" value="1"/>
</dbReference>
<dbReference type="SUPFAM" id="SSF161111">
    <property type="entry name" value="Cation efflux protein transmembrane domain-like"/>
    <property type="match status" value="1"/>
</dbReference>
<keyword evidence="3" id="KW-0813">Transport</keyword>
<dbReference type="Pfam" id="PF16916">
    <property type="entry name" value="ZT_dimer"/>
    <property type="match status" value="1"/>
</dbReference>
<feature type="transmembrane region" description="Helical" evidence="9">
    <location>
        <begin position="178"/>
        <end position="195"/>
    </location>
</feature>
<evidence type="ECO:0000256" key="5">
    <source>
        <dbReference type="ARBA" id="ARBA00022692"/>
    </source>
</evidence>
<comment type="caution">
    <text evidence="12">The sequence shown here is derived from an EMBL/GenBank/DDBJ whole genome shotgun (WGS) entry which is preliminary data.</text>
</comment>
<dbReference type="GO" id="GO:0005886">
    <property type="term" value="C:plasma membrane"/>
    <property type="evidence" value="ECO:0007669"/>
    <property type="project" value="UniProtKB-SubCell"/>
</dbReference>
<evidence type="ECO:0000259" key="10">
    <source>
        <dbReference type="Pfam" id="PF01545"/>
    </source>
</evidence>
<keyword evidence="6 9" id="KW-1133">Transmembrane helix</keyword>
<evidence type="ECO:0000313" key="13">
    <source>
        <dbReference type="Proteomes" id="UP000269692"/>
    </source>
</evidence>
<dbReference type="PANTHER" id="PTHR43840:SF15">
    <property type="entry name" value="MITOCHONDRIAL METAL TRANSPORTER 1-RELATED"/>
    <property type="match status" value="1"/>
</dbReference>
<evidence type="ECO:0000256" key="9">
    <source>
        <dbReference type="SAM" id="Phobius"/>
    </source>
</evidence>
<dbReference type="InterPro" id="IPR058533">
    <property type="entry name" value="Cation_efflux_TM"/>
</dbReference>
<evidence type="ECO:0000256" key="7">
    <source>
        <dbReference type="ARBA" id="ARBA00023136"/>
    </source>
</evidence>
<evidence type="ECO:0000256" key="8">
    <source>
        <dbReference type="ARBA" id="ARBA00068882"/>
    </source>
</evidence>
<name>A0A3L7A2N5_9HYPH</name>
<dbReference type="Gene3D" id="3.30.70.1350">
    <property type="entry name" value="Cation efflux protein, cytoplasmic domain"/>
    <property type="match status" value="1"/>
</dbReference>
<comment type="similarity">
    <text evidence="2">Belongs to the cation diffusion facilitator (CDF) transporter (TC 2.A.4) family.</text>
</comment>
<dbReference type="InterPro" id="IPR002524">
    <property type="entry name" value="Cation_efflux"/>
</dbReference>
<reference evidence="12 13" key="1">
    <citation type="submission" date="2018-10" db="EMBL/GenBank/DDBJ databases">
        <title>Xanthobacter tagetidis genome sequencing and assembly.</title>
        <authorList>
            <person name="Maclea K.S."/>
            <person name="Goen A.E."/>
            <person name="Fatima S.A."/>
        </authorList>
    </citation>
    <scope>NUCLEOTIDE SEQUENCE [LARGE SCALE GENOMIC DNA]</scope>
    <source>
        <strain evidence="12 13">ATCC 700314</strain>
    </source>
</reference>
<feature type="transmembrane region" description="Helical" evidence="9">
    <location>
        <begin position="35"/>
        <end position="56"/>
    </location>
</feature>
<dbReference type="GO" id="GO:0015093">
    <property type="term" value="F:ferrous iron transmembrane transporter activity"/>
    <property type="evidence" value="ECO:0007669"/>
    <property type="project" value="TreeGrafter"/>
</dbReference>
<dbReference type="Proteomes" id="UP000269692">
    <property type="component" value="Unassembled WGS sequence"/>
</dbReference>
<dbReference type="GO" id="GO:0015341">
    <property type="term" value="F:zinc efflux antiporter activity"/>
    <property type="evidence" value="ECO:0007669"/>
    <property type="project" value="TreeGrafter"/>
</dbReference>
<dbReference type="InterPro" id="IPR027469">
    <property type="entry name" value="Cation_efflux_TMD_sf"/>
</dbReference>
<dbReference type="Gene3D" id="1.20.1510.10">
    <property type="entry name" value="Cation efflux protein transmembrane domain"/>
    <property type="match status" value="1"/>
</dbReference>
<feature type="transmembrane region" description="Helical" evidence="9">
    <location>
        <begin position="154"/>
        <end position="172"/>
    </location>
</feature>
<organism evidence="12 13">
    <name type="scientific">Xanthobacter tagetidis</name>
    <dbReference type="NCBI Taxonomy" id="60216"/>
    <lineage>
        <taxon>Bacteria</taxon>
        <taxon>Pseudomonadati</taxon>
        <taxon>Pseudomonadota</taxon>
        <taxon>Alphaproteobacteria</taxon>
        <taxon>Hyphomicrobiales</taxon>
        <taxon>Xanthobacteraceae</taxon>
        <taxon>Xanthobacter</taxon>
    </lineage>
</organism>
<dbReference type="InterPro" id="IPR050291">
    <property type="entry name" value="CDF_Transporter"/>
</dbReference>
<dbReference type="InterPro" id="IPR027470">
    <property type="entry name" value="Cation_efflux_CTD"/>
</dbReference>
<dbReference type="OrthoDB" id="9806522at2"/>
<feature type="transmembrane region" description="Helical" evidence="9">
    <location>
        <begin position="7"/>
        <end position="29"/>
    </location>
</feature>
<keyword evidence="5 9" id="KW-0812">Transmembrane</keyword>
<feature type="domain" description="Cation efflux protein cytoplasmic" evidence="11">
    <location>
        <begin position="207"/>
        <end position="285"/>
    </location>
</feature>
<evidence type="ECO:0000256" key="4">
    <source>
        <dbReference type="ARBA" id="ARBA00022475"/>
    </source>
</evidence>
<sequence>MKRSTLWVAVASVGVGVVVLGLKTLAYLVTGSVALLSDALESIINVAASLAALAALHISAQPADTNHPYGHHKAEYISAVVEGVLVVLAAFTILREAYHGFLDPRLPDQPVKGMLLNGAATALNAVWCMVLLRVGRANRSPALIADGKHILTDVVTSLGVLAGFILVPITGWPQLDPLLAALVALNVLWTGWGLMRESVGGLMDAAPPPDVVARIRELVSTHAEGAIEAHDLRTRHAGRMTFVEFHLVVPGSMSVAAAHDICDRIERALETDMDDTEITIHVEPEGEAKHRGVVVL</sequence>
<dbReference type="AlphaFoldDB" id="A0A3L7A2N5"/>
<evidence type="ECO:0000256" key="1">
    <source>
        <dbReference type="ARBA" id="ARBA00004651"/>
    </source>
</evidence>
<evidence type="ECO:0000313" key="12">
    <source>
        <dbReference type="EMBL" id="RLP74255.1"/>
    </source>
</evidence>
<keyword evidence="13" id="KW-1185">Reference proteome</keyword>
<dbReference type="PANTHER" id="PTHR43840">
    <property type="entry name" value="MITOCHONDRIAL METAL TRANSPORTER 1-RELATED"/>
    <property type="match status" value="1"/>
</dbReference>
<comment type="subcellular location">
    <subcellularLocation>
        <location evidence="1">Cell membrane</location>
        <topology evidence="1">Multi-pass membrane protein</topology>
    </subcellularLocation>
</comment>
<dbReference type="InterPro" id="IPR036837">
    <property type="entry name" value="Cation_efflux_CTD_sf"/>
</dbReference>
<proteinExistence type="inferred from homology"/>
<feature type="transmembrane region" description="Helical" evidence="9">
    <location>
        <begin position="76"/>
        <end position="94"/>
    </location>
</feature>
<dbReference type="SUPFAM" id="SSF160240">
    <property type="entry name" value="Cation efflux protein cytoplasmic domain-like"/>
    <property type="match status" value="1"/>
</dbReference>
<dbReference type="GO" id="GO:0015086">
    <property type="term" value="F:cadmium ion transmembrane transporter activity"/>
    <property type="evidence" value="ECO:0007669"/>
    <property type="project" value="TreeGrafter"/>
</dbReference>
<dbReference type="Pfam" id="PF01545">
    <property type="entry name" value="Cation_efflux"/>
    <property type="match status" value="1"/>
</dbReference>
<evidence type="ECO:0000256" key="6">
    <source>
        <dbReference type="ARBA" id="ARBA00022989"/>
    </source>
</evidence>
<keyword evidence="4" id="KW-1003">Cell membrane</keyword>
<keyword evidence="7 9" id="KW-0472">Membrane</keyword>
<dbReference type="GO" id="GO:0006882">
    <property type="term" value="P:intracellular zinc ion homeostasis"/>
    <property type="evidence" value="ECO:0007669"/>
    <property type="project" value="TreeGrafter"/>
</dbReference>
<evidence type="ECO:0000256" key="2">
    <source>
        <dbReference type="ARBA" id="ARBA00008114"/>
    </source>
</evidence>
<dbReference type="RefSeq" id="WP_121625035.1">
    <property type="nucleotide sequence ID" value="NZ_JACIIW010000007.1"/>
</dbReference>
<dbReference type="FunFam" id="3.30.70.1350:FF:000002">
    <property type="entry name" value="Ferrous-iron efflux pump FieF"/>
    <property type="match status" value="1"/>
</dbReference>
<feature type="transmembrane region" description="Helical" evidence="9">
    <location>
        <begin position="114"/>
        <end position="134"/>
    </location>
</feature>
<accession>A0A3L7A2N5</accession>